<dbReference type="Gene3D" id="3.20.20.70">
    <property type="entry name" value="Aldolase class I"/>
    <property type="match status" value="1"/>
</dbReference>
<accession>A0A1H5U1I0</accession>
<evidence type="ECO:0000259" key="3">
    <source>
        <dbReference type="Pfam" id="PF19238"/>
    </source>
</evidence>
<dbReference type="RefSeq" id="WP_103895775.1">
    <property type="nucleotide sequence ID" value="NZ_FNUK01000007.1"/>
</dbReference>
<dbReference type="Proteomes" id="UP000242850">
    <property type="component" value="Unassembled WGS sequence"/>
</dbReference>
<dbReference type="InterPro" id="IPR045375">
    <property type="entry name" value="Put_radical_SAM-like_N"/>
</dbReference>
<dbReference type="Pfam" id="PF04459">
    <property type="entry name" value="DUF512"/>
    <property type="match status" value="1"/>
</dbReference>
<sequence length="438" mass="50725">MKKRELIVKSVTFGSIGYEVGIEPGDVILRINGNKVDNILEYKFLIADEYLDLIIKKPYGEEWEIEIEKDFDEDLGLELLDPSIENPKRCHNKCIFCFIDQLPPNMRQSLYFKDDDSMLSFLQGNFVTLTNMKDEELEKIIKYKISPINVSVHTTNPQLRVKMLNNKRAAKINEQLKKLADGGITINCQIVLCYGINDGEELKRTLKDLSKYYPNVQNVAVVPVGITKYRQNLYEIEGYDRKRSLELIEFIKPLQESFNKKLKTPFVRLADEFYVMAGIELPCYEHYGDFEQLEDGIGMIRFFEKQIIEGLKDFNYDGKGKEIAFITGESFYEYLKVFANIIEEKLNLKINVYKIKNEFFGERITVAGLLTGKDIIKQLNGIIKEDILFIPNNMLKADKDVFLDDITLSELEKELNVKAIKVKYTGEDLIEKIVSEVI</sequence>
<dbReference type="Gene3D" id="2.30.42.10">
    <property type="match status" value="1"/>
</dbReference>
<keyword evidence="5" id="KW-1185">Reference proteome</keyword>
<evidence type="ECO:0000313" key="4">
    <source>
        <dbReference type="EMBL" id="SEF68903.1"/>
    </source>
</evidence>
<protein>
    <submittedName>
        <fullName evidence="4">Putative radical SAM enzyme, TIGR03279 family</fullName>
    </submittedName>
</protein>
<dbReference type="InterPro" id="IPR013785">
    <property type="entry name" value="Aldolase_TIM"/>
</dbReference>
<evidence type="ECO:0000259" key="1">
    <source>
        <dbReference type="Pfam" id="PF04459"/>
    </source>
</evidence>
<feature type="domain" description="PDZ" evidence="2">
    <location>
        <begin position="7"/>
        <end position="47"/>
    </location>
</feature>
<dbReference type="AlphaFoldDB" id="A0A1H5U1I0"/>
<dbReference type="Pfam" id="PF17820">
    <property type="entry name" value="PDZ_6"/>
    <property type="match status" value="1"/>
</dbReference>
<evidence type="ECO:0000313" key="5">
    <source>
        <dbReference type="Proteomes" id="UP000242850"/>
    </source>
</evidence>
<reference evidence="5" key="1">
    <citation type="submission" date="2016-10" db="EMBL/GenBank/DDBJ databases">
        <authorList>
            <person name="Varghese N."/>
            <person name="Submissions S."/>
        </authorList>
    </citation>
    <scope>NUCLEOTIDE SEQUENCE [LARGE SCALE GENOMIC DNA]</scope>
    <source>
        <strain evidence="5">DSM 5463</strain>
    </source>
</reference>
<gene>
    <name evidence="4" type="ORF">SAMN05660865_00775</name>
</gene>
<organism evidence="4 5">
    <name type="scientific">Caloramator fervidus</name>
    <dbReference type="NCBI Taxonomy" id="29344"/>
    <lineage>
        <taxon>Bacteria</taxon>
        <taxon>Bacillati</taxon>
        <taxon>Bacillota</taxon>
        <taxon>Clostridia</taxon>
        <taxon>Eubacteriales</taxon>
        <taxon>Clostridiaceae</taxon>
        <taxon>Caloramator</taxon>
    </lineage>
</organism>
<dbReference type="OrthoDB" id="9774724at2"/>
<dbReference type="InterPro" id="IPR041489">
    <property type="entry name" value="PDZ_6"/>
</dbReference>
<feature type="domain" description="Putative radical SAM N-terminal" evidence="3">
    <location>
        <begin position="69"/>
        <end position="219"/>
    </location>
</feature>
<name>A0A1H5U1I0_9CLOT</name>
<evidence type="ECO:0000259" key="2">
    <source>
        <dbReference type="Pfam" id="PF17820"/>
    </source>
</evidence>
<dbReference type="Pfam" id="PF19238">
    <property type="entry name" value="Radical_SAM_2"/>
    <property type="match status" value="1"/>
</dbReference>
<dbReference type="EMBL" id="FNUK01000007">
    <property type="protein sequence ID" value="SEF68903.1"/>
    <property type="molecule type" value="Genomic_DNA"/>
</dbReference>
<feature type="domain" description="DUF512" evidence="1">
    <location>
        <begin position="222"/>
        <end position="422"/>
    </location>
</feature>
<dbReference type="InterPro" id="IPR058240">
    <property type="entry name" value="rSAM_sf"/>
</dbReference>
<dbReference type="InterPro" id="IPR036034">
    <property type="entry name" value="PDZ_sf"/>
</dbReference>
<dbReference type="SUPFAM" id="SSF102114">
    <property type="entry name" value="Radical SAM enzymes"/>
    <property type="match status" value="1"/>
</dbReference>
<dbReference type="SUPFAM" id="SSF50156">
    <property type="entry name" value="PDZ domain-like"/>
    <property type="match status" value="1"/>
</dbReference>
<proteinExistence type="predicted"/>
<dbReference type="InterPro" id="IPR007549">
    <property type="entry name" value="DUF512"/>
</dbReference>